<sequence>MALRRRDPAFCFGVAGIAKAPWRPTEEQAQVDAIDAGFASWDEHAPEPGKSRRIYLHPLAEIWTTHDLVPVLPRAVDPPRSAPAATDDMEGLSRIERIIARREGRIR</sequence>
<comment type="caution">
    <text evidence="1">The sequence shown here is derived from an EMBL/GenBank/DDBJ whole genome shotgun (WGS) entry which is preliminary data.</text>
</comment>
<dbReference type="STRING" id="1346791.M529_11705"/>
<gene>
    <name evidence="1" type="ORF">M529_11705</name>
</gene>
<evidence type="ECO:0000313" key="1">
    <source>
        <dbReference type="EMBL" id="EQB32003.1"/>
    </source>
</evidence>
<dbReference type="AlphaFoldDB" id="T0KF05"/>
<evidence type="ECO:0000313" key="2">
    <source>
        <dbReference type="Proteomes" id="UP000015523"/>
    </source>
</evidence>
<dbReference type="RefSeq" id="WP_021318140.1">
    <property type="nucleotide sequence ID" value="NZ_AUWY01000080.1"/>
</dbReference>
<accession>T0KF05</accession>
<dbReference type="OrthoDB" id="7511070at2"/>
<protein>
    <submittedName>
        <fullName evidence="1">Uncharacterized protein</fullName>
    </submittedName>
</protein>
<dbReference type="PATRIC" id="fig|1346791.3.peg.2252"/>
<proteinExistence type="predicted"/>
<keyword evidence="2" id="KW-1185">Reference proteome</keyword>
<name>T0KF05_9SPHN</name>
<dbReference type="EMBL" id="AUWY01000080">
    <property type="protein sequence ID" value="EQB32003.1"/>
    <property type="molecule type" value="Genomic_DNA"/>
</dbReference>
<reference evidence="1 2" key="1">
    <citation type="journal article" date="2013" name="Genome Announc.">
        <title>Draft Genome Sequence of Sphingobium ummariense Strain RL-3, a Hexachlorocyclohexane-Degrading Bacterium.</title>
        <authorList>
            <person name="Kohli P."/>
            <person name="Dua A."/>
            <person name="Sangwan N."/>
            <person name="Oldach P."/>
            <person name="Khurana J.P."/>
            <person name="Lal R."/>
        </authorList>
    </citation>
    <scope>NUCLEOTIDE SEQUENCE [LARGE SCALE GENOMIC DNA]</scope>
    <source>
        <strain evidence="1 2">RL-3</strain>
    </source>
</reference>
<organism evidence="1 2">
    <name type="scientific">Sphingobium ummariense RL-3</name>
    <dbReference type="NCBI Taxonomy" id="1346791"/>
    <lineage>
        <taxon>Bacteria</taxon>
        <taxon>Pseudomonadati</taxon>
        <taxon>Pseudomonadota</taxon>
        <taxon>Alphaproteobacteria</taxon>
        <taxon>Sphingomonadales</taxon>
        <taxon>Sphingomonadaceae</taxon>
        <taxon>Sphingobium</taxon>
    </lineage>
</organism>
<dbReference type="Proteomes" id="UP000015523">
    <property type="component" value="Unassembled WGS sequence"/>
</dbReference>